<dbReference type="RefSeq" id="XP_029637615.1">
    <property type="nucleotide sequence ID" value="XM_029781755.2"/>
</dbReference>
<dbReference type="GO" id="GO:0030018">
    <property type="term" value="C:Z disc"/>
    <property type="evidence" value="ECO:0007669"/>
    <property type="project" value="TreeGrafter"/>
</dbReference>
<dbReference type="GO" id="GO:0005634">
    <property type="term" value="C:nucleus"/>
    <property type="evidence" value="ECO:0007669"/>
    <property type="project" value="TreeGrafter"/>
</dbReference>
<evidence type="ECO:0000256" key="3">
    <source>
        <dbReference type="ARBA" id="ARBA00022553"/>
    </source>
</evidence>
<accession>A0A6P7SHC2</accession>
<keyword evidence="3" id="KW-0597">Phosphoprotein</keyword>
<reference evidence="6" key="1">
    <citation type="submission" date="2025-08" db="UniProtKB">
        <authorList>
            <consortium name="RefSeq"/>
        </authorList>
    </citation>
    <scope>IDENTIFICATION</scope>
</reference>
<gene>
    <name evidence="6" type="primary">LOC115212926</name>
</gene>
<dbReference type="SMART" id="SM00228">
    <property type="entry name" value="PDZ"/>
    <property type="match status" value="1"/>
</dbReference>
<comment type="subcellular location">
    <subcellularLocation>
        <location evidence="1">Cytoplasm</location>
    </subcellularLocation>
</comment>
<dbReference type="GO" id="GO:0015629">
    <property type="term" value="C:actin cytoskeleton"/>
    <property type="evidence" value="ECO:0007669"/>
    <property type="project" value="TreeGrafter"/>
</dbReference>
<dbReference type="Gene3D" id="2.30.42.10">
    <property type="match status" value="1"/>
</dbReference>
<comment type="similarity">
    <text evidence="4">Belongs to the synaptopodin family.</text>
</comment>
<dbReference type="Pfam" id="PF00595">
    <property type="entry name" value="PDZ"/>
    <property type="match status" value="1"/>
</dbReference>
<dbReference type="PROSITE" id="PS50106">
    <property type="entry name" value="PDZ"/>
    <property type="match status" value="1"/>
</dbReference>
<dbReference type="SUPFAM" id="SSF50156">
    <property type="entry name" value="PDZ domain-like"/>
    <property type="match status" value="1"/>
</dbReference>
<dbReference type="InterPro" id="IPR036034">
    <property type="entry name" value="PDZ_sf"/>
</dbReference>
<dbReference type="PANTHER" id="PTHR24217">
    <property type="entry name" value="PUTATIVE-RELATED"/>
    <property type="match status" value="1"/>
</dbReference>
<dbReference type="GO" id="GO:0032233">
    <property type="term" value="P:positive regulation of actin filament bundle assembly"/>
    <property type="evidence" value="ECO:0007669"/>
    <property type="project" value="TreeGrafter"/>
</dbReference>
<protein>
    <submittedName>
        <fullName evidence="6">Uncharacterized protein LOC115212926 isoform X1</fullName>
    </submittedName>
</protein>
<dbReference type="KEGG" id="osn:115212926"/>
<dbReference type="AlphaFoldDB" id="A0A6P7SHC2"/>
<proteinExistence type="inferred from homology"/>
<dbReference type="InterPro" id="IPR001478">
    <property type="entry name" value="PDZ"/>
</dbReference>
<evidence type="ECO:0000256" key="1">
    <source>
        <dbReference type="ARBA" id="ARBA00004496"/>
    </source>
</evidence>
<evidence type="ECO:0000256" key="4">
    <source>
        <dbReference type="ARBA" id="ARBA00038161"/>
    </source>
</evidence>
<organism evidence="5 6">
    <name type="scientific">Octopus sinensis</name>
    <name type="common">East Asian common octopus</name>
    <dbReference type="NCBI Taxonomy" id="2607531"/>
    <lineage>
        <taxon>Eukaryota</taxon>
        <taxon>Metazoa</taxon>
        <taxon>Spiralia</taxon>
        <taxon>Lophotrochozoa</taxon>
        <taxon>Mollusca</taxon>
        <taxon>Cephalopoda</taxon>
        <taxon>Coleoidea</taxon>
        <taxon>Octopodiformes</taxon>
        <taxon>Octopoda</taxon>
        <taxon>Incirrata</taxon>
        <taxon>Octopodidae</taxon>
        <taxon>Octopus</taxon>
    </lineage>
</organism>
<dbReference type="Proteomes" id="UP000515154">
    <property type="component" value="Linkage group LG6"/>
</dbReference>
<dbReference type="InterPro" id="IPR051976">
    <property type="entry name" value="Synaptopodin_domain"/>
</dbReference>
<sequence length="793" mass="87738">MISTGILTVTLDGGAPWGFRLQGGGPNPLQVLKVRKKSKAHNHLREADTLLKVNGVQVRGKSHESVMDTLESIVGQPLVLEIYRGDPLQKLPRGSDAPDTTADVANPPSVQTSYKSVTTSFKMAEPTQQNKKTERSIMTKKTTHQNIIKTSQQKHTNFMMPGRPNQQQEPQAFNQIHQNFYGGSQGTQQPIDNRSVTPQAVHPDQNLIQQQRITHQSNVTQFTQDQHNHVTTTETKVHHTYMGPLEPHQPLAGTKPKVASHLPLRPPPPLIAAKPQPFKSPSVSPMPPSSPVSFPVEDKENVSPADSSSNINIPKFNVVNLKNVVNRPWGEVHLDELHIPLPNYQSKLQTVPKRDTSPTVEKKTIVIPEMTIQPLTEEELMAKKLAGKQPDYYEEIKDDENLIVPIFVEDRPHLPVFGPPVVYGLNPALVPFQQKSVEEESVASEASSGSKKSSFTMDSRKQKIYSDSSFYNDPKAVYPTIEEQINLCKKISYSLTAAANKKARGATMFAKRQKRSSKWIHDGFSTVSDGNIADLSELSSELSPFDGGTKPLFQFRIPRVAHQVSVNEEKMSLSREEFESLRVSQPKVDHRAVKPTLCSNLVADLHNNKGRGAKLFAKRQARSEKWVVDDKSVKSPSTPEANVNMMNVQNKLSTMIETPMPIIKQKPPRPEQLPNVPKAVPVPIVKTDLKSGGHAINLDGPNFNRKARGWNAPAPTPVVPQIPPQAGKKAPPPPVAPKPSRGKGQHTRSSSDQLGYCSDVDHRSQTHSFRQKPMFAPTPFASSAPRDLPGSDM</sequence>
<keyword evidence="2" id="KW-0963">Cytoplasm</keyword>
<evidence type="ECO:0000313" key="5">
    <source>
        <dbReference type="Proteomes" id="UP000515154"/>
    </source>
</evidence>
<evidence type="ECO:0000256" key="2">
    <source>
        <dbReference type="ARBA" id="ARBA00022490"/>
    </source>
</evidence>
<evidence type="ECO:0000313" key="6">
    <source>
        <dbReference type="RefSeq" id="XP_029637615.1"/>
    </source>
</evidence>
<name>A0A6P7SHC2_9MOLL</name>
<dbReference type="GO" id="GO:0003779">
    <property type="term" value="F:actin binding"/>
    <property type="evidence" value="ECO:0007669"/>
    <property type="project" value="TreeGrafter"/>
</dbReference>
<dbReference type="PANTHER" id="PTHR24217:SF0">
    <property type="entry name" value="PDZ DOMAIN-CONTAINING PROTEIN"/>
    <property type="match status" value="1"/>
</dbReference>
<keyword evidence="5" id="KW-1185">Reference proteome</keyword>